<protein>
    <submittedName>
        <fullName evidence="2">Uncharacterized protein</fullName>
    </submittedName>
</protein>
<comment type="caution">
    <text evidence="2">The sequence shown here is derived from an EMBL/GenBank/DDBJ whole genome shotgun (WGS) entry which is preliminary data.</text>
</comment>
<organism evidence="2 3">
    <name type="scientific">Phanerochaete sordida</name>
    <dbReference type="NCBI Taxonomy" id="48140"/>
    <lineage>
        <taxon>Eukaryota</taxon>
        <taxon>Fungi</taxon>
        <taxon>Dikarya</taxon>
        <taxon>Basidiomycota</taxon>
        <taxon>Agaricomycotina</taxon>
        <taxon>Agaricomycetes</taxon>
        <taxon>Polyporales</taxon>
        <taxon>Phanerochaetaceae</taxon>
        <taxon>Phanerochaete</taxon>
    </lineage>
</organism>
<name>A0A9P3GDY8_9APHY</name>
<dbReference type="AlphaFoldDB" id="A0A9P3GDY8"/>
<keyword evidence="1" id="KW-0732">Signal</keyword>
<keyword evidence="3" id="KW-1185">Reference proteome</keyword>
<dbReference type="Proteomes" id="UP000703269">
    <property type="component" value="Unassembled WGS sequence"/>
</dbReference>
<dbReference type="EMBL" id="BPQB01000029">
    <property type="protein sequence ID" value="GJE92987.1"/>
    <property type="molecule type" value="Genomic_DNA"/>
</dbReference>
<feature type="signal peptide" evidence="1">
    <location>
        <begin position="1"/>
        <end position="20"/>
    </location>
</feature>
<reference evidence="2 3" key="1">
    <citation type="submission" date="2021-08" db="EMBL/GenBank/DDBJ databases">
        <title>Draft Genome Sequence of Phanerochaete sordida strain YK-624.</title>
        <authorList>
            <person name="Mori T."/>
            <person name="Dohra H."/>
            <person name="Suzuki T."/>
            <person name="Kawagishi H."/>
            <person name="Hirai H."/>
        </authorList>
    </citation>
    <scope>NUCLEOTIDE SEQUENCE [LARGE SCALE GENOMIC DNA]</scope>
    <source>
        <strain evidence="2 3">YK-624</strain>
    </source>
</reference>
<proteinExistence type="predicted"/>
<sequence>MRTNVFLALALASVAAPALAYPSTTAPVTKRSDLSDVTARDVVSLLARNDVYARSFGSDFVQGFEKGFTGTLKTVGPLVLGLLKREDEIDLLARQALSEYMQRRDDLDERSFGSDFVDGFKKGFVGTIKTLGPLVLSVVKREDLEVVARDALLEHMERRSDLDERSFGSDFVDGFKKGFVGTLKTVGPLVLGLLKREDTDILARSEEELLARSFGSDFVDGFKKGFVGTIKTLGPLALGLLKREEAELLARYYPEVATRSLEDLD</sequence>
<gene>
    <name evidence="2" type="ORF">PsYK624_091460</name>
</gene>
<evidence type="ECO:0000313" key="3">
    <source>
        <dbReference type="Proteomes" id="UP000703269"/>
    </source>
</evidence>
<accession>A0A9P3GDY8</accession>
<feature type="chain" id="PRO_5040401620" evidence="1">
    <location>
        <begin position="21"/>
        <end position="265"/>
    </location>
</feature>
<evidence type="ECO:0000313" key="2">
    <source>
        <dbReference type="EMBL" id="GJE92987.1"/>
    </source>
</evidence>
<evidence type="ECO:0000256" key="1">
    <source>
        <dbReference type="SAM" id="SignalP"/>
    </source>
</evidence>
<dbReference type="OrthoDB" id="2797333at2759"/>